<evidence type="ECO:0000313" key="1">
    <source>
        <dbReference type="EMBL" id="VEI24652.1"/>
    </source>
</evidence>
<organism evidence="1 2">
    <name type="scientific">Rothia aeria</name>
    <dbReference type="NCBI Taxonomy" id="172042"/>
    <lineage>
        <taxon>Bacteria</taxon>
        <taxon>Bacillati</taxon>
        <taxon>Actinomycetota</taxon>
        <taxon>Actinomycetes</taxon>
        <taxon>Micrococcales</taxon>
        <taxon>Micrococcaceae</taxon>
        <taxon>Rothia</taxon>
    </lineage>
</organism>
<accession>A0A7Z9D5U3</accession>
<proteinExistence type="predicted"/>
<dbReference type="EMBL" id="LR134479">
    <property type="protein sequence ID" value="VEI24652.1"/>
    <property type="molecule type" value="Genomic_DNA"/>
</dbReference>
<sequence length="160" mass="18860">MYCNICASDYEFINFLNTFIAENGLSVYDPINKLWLRRIDEKVNSKSSFIYNIAVYKMEDTTKIPVRFERFLSVHKYSETDSKIYCGVISCVNDDKLTQKMFLKLKRKTSKNFEKGMKWLDEKLNVNPNSVLNIYFWSTSLDRDKKYYSSGNGVNQITPF</sequence>
<dbReference type="AlphaFoldDB" id="A0A7Z9D5U3"/>
<name>A0A7Z9D5U3_9MICC</name>
<protein>
    <submittedName>
        <fullName evidence="1">Uncharacterized protein</fullName>
    </submittedName>
</protein>
<reference evidence="1 2" key="1">
    <citation type="submission" date="2018-12" db="EMBL/GenBank/DDBJ databases">
        <authorList>
            <consortium name="Pathogen Informatics"/>
        </authorList>
    </citation>
    <scope>NUCLEOTIDE SEQUENCE [LARGE SCALE GENOMIC DNA]</scope>
    <source>
        <strain evidence="1 2">NCTC10207</strain>
    </source>
</reference>
<dbReference type="RefSeq" id="WP_126500657.1">
    <property type="nucleotide sequence ID" value="NZ_LR134479.1"/>
</dbReference>
<dbReference type="Proteomes" id="UP000282386">
    <property type="component" value="Chromosome"/>
</dbReference>
<gene>
    <name evidence="1" type="ORF">NCTC10207_02188</name>
</gene>
<evidence type="ECO:0000313" key="2">
    <source>
        <dbReference type="Proteomes" id="UP000282386"/>
    </source>
</evidence>